<evidence type="ECO:0000313" key="3">
    <source>
        <dbReference type="Proteomes" id="UP000193411"/>
    </source>
</evidence>
<gene>
    <name evidence="2" type="ORF">BCR44DRAFT_1443618</name>
</gene>
<dbReference type="AlphaFoldDB" id="A0A1Y2HBC1"/>
<sequence length="71" mass="7908">MLYAFVVVVLVGVSLFGFILPFSAFGLHIRWRVCLFYFPRTPLFSSSVTACTVTEARCGRVCEGQLGLFPL</sequence>
<dbReference type="EMBL" id="MCFL01000071">
    <property type="protein sequence ID" value="ORZ30983.1"/>
    <property type="molecule type" value="Genomic_DNA"/>
</dbReference>
<reference evidence="2 3" key="1">
    <citation type="submission" date="2016-07" db="EMBL/GenBank/DDBJ databases">
        <title>Pervasive Adenine N6-methylation of Active Genes in Fungi.</title>
        <authorList>
            <consortium name="DOE Joint Genome Institute"/>
            <person name="Mondo S.J."/>
            <person name="Dannebaum R.O."/>
            <person name="Kuo R.C."/>
            <person name="Labutti K."/>
            <person name="Haridas S."/>
            <person name="Kuo A."/>
            <person name="Salamov A."/>
            <person name="Ahrendt S.R."/>
            <person name="Lipzen A."/>
            <person name="Sullivan W."/>
            <person name="Andreopoulos W.B."/>
            <person name="Clum A."/>
            <person name="Lindquist E."/>
            <person name="Daum C."/>
            <person name="Ramamoorthy G.K."/>
            <person name="Gryganskyi A."/>
            <person name="Culley D."/>
            <person name="Magnuson J.K."/>
            <person name="James T.Y."/>
            <person name="O'Malley M.A."/>
            <person name="Stajich J.E."/>
            <person name="Spatafora J.W."/>
            <person name="Visel A."/>
            <person name="Grigoriev I.V."/>
        </authorList>
    </citation>
    <scope>NUCLEOTIDE SEQUENCE [LARGE SCALE GENOMIC DNA]</scope>
    <source>
        <strain evidence="2 3">PL171</strain>
    </source>
</reference>
<keyword evidence="1" id="KW-0472">Membrane</keyword>
<feature type="transmembrane region" description="Helical" evidence="1">
    <location>
        <begin position="6"/>
        <end position="27"/>
    </location>
</feature>
<keyword evidence="1" id="KW-1133">Transmembrane helix</keyword>
<proteinExistence type="predicted"/>
<comment type="caution">
    <text evidence="2">The sequence shown here is derived from an EMBL/GenBank/DDBJ whole genome shotgun (WGS) entry which is preliminary data.</text>
</comment>
<protein>
    <submittedName>
        <fullName evidence="2">Uncharacterized protein</fullName>
    </submittedName>
</protein>
<keyword evidence="1" id="KW-0812">Transmembrane</keyword>
<evidence type="ECO:0000313" key="2">
    <source>
        <dbReference type="EMBL" id="ORZ30983.1"/>
    </source>
</evidence>
<organism evidence="2 3">
    <name type="scientific">Catenaria anguillulae PL171</name>
    <dbReference type="NCBI Taxonomy" id="765915"/>
    <lineage>
        <taxon>Eukaryota</taxon>
        <taxon>Fungi</taxon>
        <taxon>Fungi incertae sedis</taxon>
        <taxon>Blastocladiomycota</taxon>
        <taxon>Blastocladiomycetes</taxon>
        <taxon>Blastocladiales</taxon>
        <taxon>Catenariaceae</taxon>
        <taxon>Catenaria</taxon>
    </lineage>
</organism>
<feature type="non-terminal residue" evidence="2">
    <location>
        <position position="71"/>
    </location>
</feature>
<dbReference type="Proteomes" id="UP000193411">
    <property type="component" value="Unassembled WGS sequence"/>
</dbReference>
<keyword evidence="3" id="KW-1185">Reference proteome</keyword>
<name>A0A1Y2HBC1_9FUNG</name>
<accession>A0A1Y2HBC1</accession>
<evidence type="ECO:0000256" key="1">
    <source>
        <dbReference type="SAM" id="Phobius"/>
    </source>
</evidence>